<sequence length="84" mass="9536">MSPSWTQRSTAYSATNERPLRSIQGGFLHISYPDTIRRRRRQNTGLLTWLGELDRWTSNRSSESGIEITDRQANGTLARAITVA</sequence>
<evidence type="ECO:0000313" key="2">
    <source>
        <dbReference type="Proteomes" id="UP000253664"/>
    </source>
</evidence>
<keyword evidence="2" id="KW-1185">Reference proteome</keyword>
<gene>
    <name evidence="1" type="ORF">L249_1978</name>
</gene>
<evidence type="ECO:0000313" key="1">
    <source>
        <dbReference type="EMBL" id="RCI16024.1"/>
    </source>
</evidence>
<accession>A0A367LNL0</accession>
<dbReference type="AlphaFoldDB" id="A0A367LNL0"/>
<dbReference type="Proteomes" id="UP000253664">
    <property type="component" value="Unassembled WGS sequence"/>
</dbReference>
<feature type="non-terminal residue" evidence="1">
    <location>
        <position position="84"/>
    </location>
</feature>
<proteinExistence type="predicted"/>
<dbReference type="EMBL" id="LKCN02000001">
    <property type="protein sequence ID" value="RCI16024.1"/>
    <property type="molecule type" value="Genomic_DNA"/>
</dbReference>
<protein>
    <submittedName>
        <fullName evidence="1">Uncharacterized protein</fullName>
    </submittedName>
</protein>
<organism evidence="1 2">
    <name type="scientific">Ophiocordyceps polyrhachis-furcata BCC 54312</name>
    <dbReference type="NCBI Taxonomy" id="1330021"/>
    <lineage>
        <taxon>Eukaryota</taxon>
        <taxon>Fungi</taxon>
        <taxon>Dikarya</taxon>
        <taxon>Ascomycota</taxon>
        <taxon>Pezizomycotina</taxon>
        <taxon>Sordariomycetes</taxon>
        <taxon>Hypocreomycetidae</taxon>
        <taxon>Hypocreales</taxon>
        <taxon>Ophiocordycipitaceae</taxon>
        <taxon>Ophiocordyceps</taxon>
    </lineage>
</organism>
<name>A0A367LNL0_9HYPO</name>
<reference evidence="1 2" key="1">
    <citation type="journal article" date="2015" name="BMC Genomics">
        <title>Insights from the genome of Ophiocordyceps polyrhachis-furcata to pathogenicity and host specificity in insect fungi.</title>
        <authorList>
            <person name="Wichadakul D."/>
            <person name="Kobmoo N."/>
            <person name="Ingsriswang S."/>
            <person name="Tangphatsornruang S."/>
            <person name="Chantasingh D."/>
            <person name="Luangsa-ard J.J."/>
            <person name="Eurwilaichitr L."/>
        </authorList>
    </citation>
    <scope>NUCLEOTIDE SEQUENCE [LARGE SCALE GENOMIC DNA]</scope>
    <source>
        <strain evidence="1 2">BCC 54312</strain>
    </source>
</reference>
<comment type="caution">
    <text evidence="1">The sequence shown here is derived from an EMBL/GenBank/DDBJ whole genome shotgun (WGS) entry which is preliminary data.</text>
</comment>